<keyword evidence="4" id="KW-1185">Reference proteome</keyword>
<organism evidence="3 4">
    <name type="scientific">Portunus trituberculatus</name>
    <name type="common">Swimming crab</name>
    <name type="synonym">Neptunus trituberculatus</name>
    <dbReference type="NCBI Taxonomy" id="210409"/>
    <lineage>
        <taxon>Eukaryota</taxon>
        <taxon>Metazoa</taxon>
        <taxon>Ecdysozoa</taxon>
        <taxon>Arthropoda</taxon>
        <taxon>Crustacea</taxon>
        <taxon>Multicrustacea</taxon>
        <taxon>Malacostraca</taxon>
        <taxon>Eumalacostraca</taxon>
        <taxon>Eucarida</taxon>
        <taxon>Decapoda</taxon>
        <taxon>Pleocyemata</taxon>
        <taxon>Brachyura</taxon>
        <taxon>Eubrachyura</taxon>
        <taxon>Portunoidea</taxon>
        <taxon>Portunidae</taxon>
        <taxon>Portuninae</taxon>
        <taxon>Portunus</taxon>
    </lineage>
</organism>
<feature type="transmembrane region" description="Helical" evidence="2">
    <location>
        <begin position="116"/>
        <end position="134"/>
    </location>
</feature>
<protein>
    <submittedName>
        <fullName evidence="3">Uncharacterized protein</fullName>
    </submittedName>
</protein>
<evidence type="ECO:0000313" key="4">
    <source>
        <dbReference type="Proteomes" id="UP000324222"/>
    </source>
</evidence>
<comment type="caution">
    <text evidence="3">The sequence shown here is derived from an EMBL/GenBank/DDBJ whole genome shotgun (WGS) entry which is preliminary data.</text>
</comment>
<name>A0A5B7FCA6_PORTR</name>
<accession>A0A5B7FCA6</accession>
<evidence type="ECO:0000256" key="1">
    <source>
        <dbReference type="SAM" id="MobiDB-lite"/>
    </source>
</evidence>
<keyword evidence="2" id="KW-1133">Transmembrane helix</keyword>
<keyword evidence="2" id="KW-0472">Membrane</keyword>
<gene>
    <name evidence="3" type="ORF">E2C01_036379</name>
</gene>
<evidence type="ECO:0000313" key="3">
    <source>
        <dbReference type="EMBL" id="MPC42748.1"/>
    </source>
</evidence>
<evidence type="ECO:0000256" key="2">
    <source>
        <dbReference type="SAM" id="Phobius"/>
    </source>
</evidence>
<dbReference type="EMBL" id="VSRR010005558">
    <property type="protein sequence ID" value="MPC42748.1"/>
    <property type="molecule type" value="Genomic_DNA"/>
</dbReference>
<feature type="region of interest" description="Disordered" evidence="1">
    <location>
        <begin position="143"/>
        <end position="170"/>
    </location>
</feature>
<dbReference type="Proteomes" id="UP000324222">
    <property type="component" value="Unassembled WGS sequence"/>
</dbReference>
<proteinExistence type="predicted"/>
<sequence length="209" mass="22854">MWTSHGNLWPKGDISGHLLFQSPPTRKPLPRVRKPNLHSDRGQDLNPCTWRPLGPQSTHGSTVPWHTVSMAEVSSGSFLVRRLLLCRVLFLKGVLGEMSAVKSWEYRGFLILFKKLQCLVVLLVVLFSCLLYSWCVRKRATTSSSNTSTSSASSTSSSSSSISSSSSSSSSLPLCLLVRLLESVVSLRLALLLVAASCCGVAEPLRFLM</sequence>
<feature type="region of interest" description="Disordered" evidence="1">
    <location>
        <begin position="21"/>
        <end position="44"/>
    </location>
</feature>
<keyword evidence="2" id="KW-0812">Transmembrane</keyword>
<dbReference type="AlphaFoldDB" id="A0A5B7FCA6"/>
<reference evidence="3 4" key="1">
    <citation type="submission" date="2019-05" db="EMBL/GenBank/DDBJ databases">
        <title>Another draft genome of Portunus trituberculatus and its Hox gene families provides insights of decapod evolution.</title>
        <authorList>
            <person name="Jeong J.-H."/>
            <person name="Song I."/>
            <person name="Kim S."/>
            <person name="Choi T."/>
            <person name="Kim D."/>
            <person name="Ryu S."/>
            <person name="Kim W."/>
        </authorList>
    </citation>
    <scope>NUCLEOTIDE SEQUENCE [LARGE SCALE GENOMIC DNA]</scope>
    <source>
        <tissue evidence="3">Muscle</tissue>
    </source>
</reference>